<dbReference type="Proteomes" id="UP000288805">
    <property type="component" value="Unassembled WGS sequence"/>
</dbReference>
<protein>
    <submittedName>
        <fullName evidence="1">Uncharacterized protein</fullName>
    </submittedName>
</protein>
<name>A0A438H5E2_VITVI</name>
<accession>A0A438H5E2</accession>
<organism evidence="1 2">
    <name type="scientific">Vitis vinifera</name>
    <name type="common">Grape</name>
    <dbReference type="NCBI Taxonomy" id="29760"/>
    <lineage>
        <taxon>Eukaryota</taxon>
        <taxon>Viridiplantae</taxon>
        <taxon>Streptophyta</taxon>
        <taxon>Embryophyta</taxon>
        <taxon>Tracheophyta</taxon>
        <taxon>Spermatophyta</taxon>
        <taxon>Magnoliopsida</taxon>
        <taxon>eudicotyledons</taxon>
        <taxon>Gunneridae</taxon>
        <taxon>Pentapetalae</taxon>
        <taxon>rosids</taxon>
        <taxon>Vitales</taxon>
        <taxon>Vitaceae</taxon>
        <taxon>Viteae</taxon>
        <taxon>Vitis</taxon>
    </lineage>
</organism>
<dbReference type="AlphaFoldDB" id="A0A438H5E2"/>
<evidence type="ECO:0000313" key="1">
    <source>
        <dbReference type="EMBL" id="RVW79800.1"/>
    </source>
</evidence>
<reference evidence="1 2" key="1">
    <citation type="journal article" date="2018" name="PLoS Genet.">
        <title>Population sequencing reveals clonal diversity and ancestral inbreeding in the grapevine cultivar Chardonnay.</title>
        <authorList>
            <person name="Roach M.J."/>
            <person name="Johnson D.L."/>
            <person name="Bohlmann J."/>
            <person name="van Vuuren H.J."/>
            <person name="Jones S.J."/>
            <person name="Pretorius I.S."/>
            <person name="Schmidt S.A."/>
            <person name="Borneman A.R."/>
        </authorList>
    </citation>
    <scope>NUCLEOTIDE SEQUENCE [LARGE SCALE GENOMIC DNA]</scope>
    <source>
        <strain evidence="2">cv. Chardonnay</strain>
        <tissue evidence="1">Leaf</tissue>
    </source>
</reference>
<dbReference type="EMBL" id="QGNW01000274">
    <property type="protein sequence ID" value="RVW79800.1"/>
    <property type="molecule type" value="Genomic_DNA"/>
</dbReference>
<gene>
    <name evidence="1" type="ORF">CK203_047648</name>
</gene>
<proteinExistence type="predicted"/>
<evidence type="ECO:0000313" key="2">
    <source>
        <dbReference type="Proteomes" id="UP000288805"/>
    </source>
</evidence>
<comment type="caution">
    <text evidence="1">The sequence shown here is derived from an EMBL/GenBank/DDBJ whole genome shotgun (WGS) entry which is preliminary data.</text>
</comment>
<sequence>MSHSVFAPQIMPVAPTKTIYSSNPLLPIHTLSSLRPAAASASAFAKRRSLAVRASSSALVDGDSVALLERCFLADSASVPSSSASAMPLPVMKGKYGSFGAVTLEKSKLDLSQKQSRLSPEDRKIALNIEEEKKRDGEWMDKGLLGQLKKASESERSLGFIRKFRGKSRTYSLEVCFNNRGKFFKIQSLQQIKELSLWWSLRVVEAVNWKLEVWDLINGRYPFWCILGEAD</sequence>